<dbReference type="RefSeq" id="WP_096566333.1">
    <property type="nucleotide sequence ID" value="NZ_JAQMTI010000167.1"/>
</dbReference>
<protein>
    <recommendedName>
        <fullName evidence="1">DUF6036 domain-containing protein</fullName>
    </recommendedName>
</protein>
<accession>A0ABT4ZSP0</accession>
<reference evidence="2 3" key="1">
    <citation type="submission" date="2023-01" db="EMBL/GenBank/DDBJ databases">
        <title>Genomes from the Australian National Cyanobacteria Reference Collection.</title>
        <authorList>
            <person name="Willis A."/>
            <person name="Lee E.M.F."/>
        </authorList>
    </citation>
    <scope>NUCLEOTIDE SEQUENCE [LARGE SCALE GENOMIC DNA]</scope>
    <source>
        <strain evidence="2 3">CS-549</strain>
    </source>
</reference>
<comment type="caution">
    <text evidence="2">The sequence shown here is derived from an EMBL/GenBank/DDBJ whole genome shotgun (WGS) entry which is preliminary data.</text>
</comment>
<dbReference type="Pfam" id="PF19502">
    <property type="entry name" value="DUF6036"/>
    <property type="match status" value="1"/>
</dbReference>
<dbReference type="InterPro" id="IPR043519">
    <property type="entry name" value="NT_sf"/>
</dbReference>
<dbReference type="Gene3D" id="3.30.460.40">
    <property type="match status" value="1"/>
</dbReference>
<keyword evidence="3" id="KW-1185">Reference proteome</keyword>
<evidence type="ECO:0000313" key="2">
    <source>
        <dbReference type="EMBL" id="MDB9442442.1"/>
    </source>
</evidence>
<gene>
    <name evidence="2" type="ORF">PN497_13875</name>
</gene>
<dbReference type="Proteomes" id="UP001211711">
    <property type="component" value="Unassembled WGS sequence"/>
</dbReference>
<dbReference type="InterPro" id="IPR045792">
    <property type="entry name" value="DUF6036"/>
</dbReference>
<dbReference type="SUPFAM" id="SSF81301">
    <property type="entry name" value="Nucleotidyltransferase"/>
    <property type="match status" value="1"/>
</dbReference>
<evidence type="ECO:0000259" key="1">
    <source>
        <dbReference type="Pfam" id="PF19502"/>
    </source>
</evidence>
<dbReference type="EMBL" id="JAQMTI010000167">
    <property type="protein sequence ID" value="MDB9442442.1"/>
    <property type="molecule type" value="Genomic_DNA"/>
</dbReference>
<organism evidence="2 3">
    <name type="scientific">Sphaerospermopsis kisseleviana CS-549</name>
    <dbReference type="NCBI Taxonomy" id="3021783"/>
    <lineage>
        <taxon>Bacteria</taxon>
        <taxon>Bacillati</taxon>
        <taxon>Cyanobacteriota</taxon>
        <taxon>Cyanophyceae</taxon>
        <taxon>Nostocales</taxon>
        <taxon>Aphanizomenonaceae</taxon>
        <taxon>Sphaerospermopsis</taxon>
        <taxon>Sphaerospermopsis kisseleviana</taxon>
    </lineage>
</organism>
<sequence>MLNQDFKEFIQLLNDNQVKYLVIGGYAVAIHGHPRYTKDIDIWIEMSQENAENLMKALVEFGFGSLGLTAEDFQCADQIIQLGYPPNRIDLITTPDGIDFTTCYQARIEIKIDNIFVNFIDLENLKLNKQASGRLQDLADLENLQD</sequence>
<proteinExistence type="predicted"/>
<name>A0ABT4ZSP0_9CYAN</name>
<feature type="domain" description="DUF6036" evidence="1">
    <location>
        <begin position="7"/>
        <end position="143"/>
    </location>
</feature>
<evidence type="ECO:0000313" key="3">
    <source>
        <dbReference type="Proteomes" id="UP001211711"/>
    </source>
</evidence>